<dbReference type="EMBL" id="JBHRZG010000024">
    <property type="protein sequence ID" value="MFC3835443.1"/>
    <property type="molecule type" value="Genomic_DNA"/>
</dbReference>
<organism evidence="2 3">
    <name type="scientific">Deinococcus rufus</name>
    <dbReference type="NCBI Taxonomy" id="2136097"/>
    <lineage>
        <taxon>Bacteria</taxon>
        <taxon>Thermotogati</taxon>
        <taxon>Deinococcota</taxon>
        <taxon>Deinococci</taxon>
        <taxon>Deinococcales</taxon>
        <taxon>Deinococcaceae</taxon>
        <taxon>Deinococcus</taxon>
    </lineage>
</organism>
<keyword evidence="1" id="KW-0472">Membrane</keyword>
<proteinExistence type="predicted"/>
<dbReference type="Proteomes" id="UP001595803">
    <property type="component" value="Unassembled WGS sequence"/>
</dbReference>
<feature type="transmembrane region" description="Helical" evidence="1">
    <location>
        <begin position="12"/>
        <end position="31"/>
    </location>
</feature>
<keyword evidence="1" id="KW-1133">Transmembrane helix</keyword>
<feature type="transmembrane region" description="Helical" evidence="1">
    <location>
        <begin position="52"/>
        <end position="74"/>
    </location>
</feature>
<evidence type="ECO:0000313" key="2">
    <source>
        <dbReference type="EMBL" id="MFC3835443.1"/>
    </source>
</evidence>
<sequence>MNPLLFPLEPLYPVSGVLALSIALIAAYWLLRIGREARRRFVPTVAWWTLPGLGMLLAAAILDIPALFGVGAAVLLLAEFWPGAYRRTADRPPFAWPAVGVVIGGALLLSVLRAEPQPLPLVLALLLVLAGGAGLLASALYPRPVPAAPGFLARWNTPVVPEWPELNVTLSERGAHLKNVSRGKLLLAGWSPAGVNAWYRVRGEDGQVVSELRAGQEALLPVSAWDSGIRVWYGAAEAPRVFRADWTPAARAAERVLN</sequence>
<keyword evidence="3" id="KW-1185">Reference proteome</keyword>
<evidence type="ECO:0000256" key="1">
    <source>
        <dbReference type="SAM" id="Phobius"/>
    </source>
</evidence>
<accession>A0ABV7ZEE7</accession>
<protein>
    <submittedName>
        <fullName evidence="2">Uncharacterized protein</fullName>
    </submittedName>
</protein>
<evidence type="ECO:0000313" key="3">
    <source>
        <dbReference type="Proteomes" id="UP001595803"/>
    </source>
</evidence>
<feature type="transmembrane region" description="Helical" evidence="1">
    <location>
        <begin position="119"/>
        <end position="141"/>
    </location>
</feature>
<reference evidence="3" key="1">
    <citation type="journal article" date="2019" name="Int. J. Syst. Evol. Microbiol.">
        <title>The Global Catalogue of Microorganisms (GCM) 10K type strain sequencing project: providing services to taxonomists for standard genome sequencing and annotation.</title>
        <authorList>
            <consortium name="The Broad Institute Genomics Platform"/>
            <consortium name="The Broad Institute Genome Sequencing Center for Infectious Disease"/>
            <person name="Wu L."/>
            <person name="Ma J."/>
        </authorList>
    </citation>
    <scope>NUCLEOTIDE SEQUENCE [LARGE SCALE GENOMIC DNA]</scope>
    <source>
        <strain evidence="3">CCTCC AB 2017081</strain>
    </source>
</reference>
<gene>
    <name evidence="2" type="ORF">ACFOSB_21485</name>
</gene>
<dbReference type="RefSeq" id="WP_322474564.1">
    <property type="nucleotide sequence ID" value="NZ_JBHRZG010000024.1"/>
</dbReference>
<name>A0ABV7ZEE7_9DEIO</name>
<keyword evidence="1" id="KW-0812">Transmembrane</keyword>
<feature type="transmembrane region" description="Helical" evidence="1">
    <location>
        <begin position="94"/>
        <end position="112"/>
    </location>
</feature>
<comment type="caution">
    <text evidence="2">The sequence shown here is derived from an EMBL/GenBank/DDBJ whole genome shotgun (WGS) entry which is preliminary data.</text>
</comment>